<feature type="non-terminal residue" evidence="1">
    <location>
        <position position="1"/>
    </location>
</feature>
<dbReference type="Proteomes" id="UP000663853">
    <property type="component" value="Unassembled WGS sequence"/>
</dbReference>
<name>A0A8H3AMR6_9AGAM</name>
<evidence type="ECO:0000313" key="2">
    <source>
        <dbReference type="Proteomes" id="UP000663853"/>
    </source>
</evidence>
<organism evidence="1 2">
    <name type="scientific">Rhizoctonia solani</name>
    <dbReference type="NCBI Taxonomy" id="456999"/>
    <lineage>
        <taxon>Eukaryota</taxon>
        <taxon>Fungi</taxon>
        <taxon>Dikarya</taxon>
        <taxon>Basidiomycota</taxon>
        <taxon>Agaricomycotina</taxon>
        <taxon>Agaricomycetes</taxon>
        <taxon>Cantharellales</taxon>
        <taxon>Ceratobasidiaceae</taxon>
        <taxon>Rhizoctonia</taxon>
    </lineage>
</organism>
<proteinExistence type="predicted"/>
<gene>
    <name evidence="1" type="ORF">RDB_LOCUS21633</name>
</gene>
<reference evidence="1" key="1">
    <citation type="submission" date="2021-01" db="EMBL/GenBank/DDBJ databases">
        <authorList>
            <person name="Kaushik A."/>
        </authorList>
    </citation>
    <scope>NUCLEOTIDE SEQUENCE</scope>
    <source>
        <strain evidence="1">AG6-10EEA</strain>
    </source>
</reference>
<protein>
    <submittedName>
        <fullName evidence="1">Uncharacterized protein</fullName>
    </submittedName>
</protein>
<sequence>PVLTFLPPTDNICNERTIRLRVGPRRARKSEGLSAASS</sequence>
<dbReference type="AlphaFoldDB" id="A0A8H3AMR6"/>
<evidence type="ECO:0000313" key="1">
    <source>
        <dbReference type="EMBL" id="CAE6429221.1"/>
    </source>
</evidence>
<accession>A0A8H3AMR6</accession>
<dbReference type="EMBL" id="CAJMXA010000400">
    <property type="protein sequence ID" value="CAE6429221.1"/>
    <property type="molecule type" value="Genomic_DNA"/>
</dbReference>
<comment type="caution">
    <text evidence="1">The sequence shown here is derived from an EMBL/GenBank/DDBJ whole genome shotgun (WGS) entry which is preliminary data.</text>
</comment>